<reference evidence="2 3" key="1">
    <citation type="submission" date="2013-08" db="EMBL/GenBank/DDBJ databases">
        <authorList>
            <person name="Durkin A.S."/>
            <person name="Haft D.R."/>
            <person name="McCorrison J."/>
            <person name="Torralba M."/>
            <person name="Gillis M."/>
            <person name="Haft D.H."/>
            <person name="Methe B."/>
            <person name="Sutton G."/>
            <person name="Nelson K.E."/>
        </authorList>
    </citation>
    <scope>NUCLEOTIDE SEQUENCE [LARGE SCALE GENOMIC DNA]</scope>
    <source>
        <strain evidence="2 3">F0195</strain>
    </source>
</reference>
<evidence type="ECO:0000259" key="1">
    <source>
        <dbReference type="Pfam" id="PF22481"/>
    </source>
</evidence>
<feature type="domain" description="DUF6985" evidence="1">
    <location>
        <begin position="5"/>
        <end position="48"/>
    </location>
</feature>
<protein>
    <recommendedName>
        <fullName evidence="1">DUF6985 domain-containing protein</fullName>
    </recommendedName>
</protein>
<name>U2V778_9ACTN</name>
<sequence length="49" mass="5810">MPRYLFLPRMQKERTVALMCDCRFEPEHGLALVFENEKLKEVGTQDIIL</sequence>
<evidence type="ECO:0000313" key="2">
    <source>
        <dbReference type="EMBL" id="ERL08496.1"/>
    </source>
</evidence>
<dbReference type="STRING" id="1125712.HMPREF1316_2013"/>
<keyword evidence="3" id="KW-1185">Reference proteome</keyword>
<organism evidence="2 3">
    <name type="scientific">Olsenella profusa F0195</name>
    <dbReference type="NCBI Taxonomy" id="1125712"/>
    <lineage>
        <taxon>Bacteria</taxon>
        <taxon>Bacillati</taxon>
        <taxon>Actinomycetota</taxon>
        <taxon>Coriobacteriia</taxon>
        <taxon>Coriobacteriales</taxon>
        <taxon>Atopobiaceae</taxon>
        <taxon>Olsenella</taxon>
    </lineage>
</organism>
<proteinExistence type="predicted"/>
<dbReference type="InterPro" id="IPR054254">
    <property type="entry name" value="DUF6985"/>
</dbReference>
<dbReference type="Pfam" id="PF22481">
    <property type="entry name" value="DUF6985"/>
    <property type="match status" value="1"/>
</dbReference>
<comment type="caution">
    <text evidence="2">The sequence shown here is derived from an EMBL/GenBank/DDBJ whole genome shotgun (WGS) entry which is preliminary data.</text>
</comment>
<gene>
    <name evidence="2" type="ORF">HMPREF1316_2013</name>
</gene>
<dbReference type="Proteomes" id="UP000016638">
    <property type="component" value="Unassembled WGS sequence"/>
</dbReference>
<evidence type="ECO:0000313" key="3">
    <source>
        <dbReference type="Proteomes" id="UP000016638"/>
    </source>
</evidence>
<accession>U2V778</accession>
<dbReference type="EMBL" id="AWEZ01000044">
    <property type="protein sequence ID" value="ERL08496.1"/>
    <property type="molecule type" value="Genomic_DNA"/>
</dbReference>
<dbReference type="AlphaFoldDB" id="U2V778"/>